<feature type="domain" description="PpiC" evidence="2">
    <location>
        <begin position="897"/>
        <end position="992"/>
    </location>
</feature>
<keyword evidence="5" id="KW-1185">Reference proteome</keyword>
<dbReference type="Pfam" id="PF13417">
    <property type="entry name" value="GST_N_3"/>
    <property type="match status" value="2"/>
</dbReference>
<evidence type="ECO:0008006" key="6">
    <source>
        <dbReference type="Google" id="ProtNLM"/>
    </source>
</evidence>
<gene>
    <name evidence="4" type="ORF">FisN_11Lh268</name>
</gene>
<evidence type="ECO:0000313" key="5">
    <source>
        <dbReference type="Proteomes" id="UP000198406"/>
    </source>
</evidence>
<dbReference type="Proteomes" id="UP000198406">
    <property type="component" value="Unassembled WGS sequence"/>
</dbReference>
<dbReference type="InterPro" id="IPR046357">
    <property type="entry name" value="PPIase_dom_sf"/>
</dbReference>
<dbReference type="Gene3D" id="3.10.50.40">
    <property type="match status" value="1"/>
</dbReference>
<dbReference type="GO" id="GO:0009507">
    <property type="term" value="C:chloroplast"/>
    <property type="evidence" value="ECO:0007669"/>
    <property type="project" value="TreeGrafter"/>
</dbReference>
<comment type="caution">
    <text evidence="4">The sequence shown here is derived from an EMBL/GenBank/DDBJ whole genome shotgun (WGS) entry which is preliminary data.</text>
</comment>
<dbReference type="SUPFAM" id="SSF52833">
    <property type="entry name" value="Thioredoxin-like"/>
    <property type="match status" value="2"/>
</dbReference>
<dbReference type="EMBL" id="BDSP01000013">
    <property type="protein sequence ID" value="GAX09762.1"/>
    <property type="molecule type" value="Genomic_DNA"/>
</dbReference>
<accession>A0A1Z5J767</accession>
<dbReference type="Gene3D" id="3.40.30.10">
    <property type="entry name" value="Glutaredoxin"/>
    <property type="match status" value="1"/>
</dbReference>
<name>A0A1Z5J767_FISSO</name>
<dbReference type="PROSITE" id="PS50198">
    <property type="entry name" value="PPIC_PPIASE_2"/>
    <property type="match status" value="1"/>
</dbReference>
<sequence length="995" mass="111461">MALYSDVDDEDNHSYMSSSSVHGHLHMPFPLYCDQRDNGPVYHYPSYPYSSIQYYREQEHTPPVYMTTTIGRHDVLCGRGGATNSNNGNKVFRRLVKEHKDEYLNAKKINKPAIAARVVESVRSKGGHFLRQHGTSQDGRHIYWVEVGDDKAKEKTCQALREGAPAILRQQRATRYSAVYSADEEDEKVTVAQFGNIEGAFVHEKQTVSATDASSSESLSSSVEDTILRPWKRLFVPLGWDCEPISLHQLPPEERDLYLRVFLPPLPEAHKKSRVLNCALQHASRKRNKKIAKMNFRFTSSLFYFIVFLSTPHGTLGLLNPFNAFPSTQTLSDGRKTAEDGARFLEQLQLQSPTTPRLAKARLEKIPSLLVASAPLVLRGLSGLFCLNYRFSVTERDNKQYAYLTLGDRQTQETGFSNIPELPLILYDDEQSASCRIVREACSILSLPVTFRPTSGAIFRSELKIKYGVKQAPYMIDSNTGKEIAGGCQKILDYLFLRNGGGSIPQNLDSRRAGILASAWLSLNIAKLSGWSRQTRLSKKVEKPLVLWMYEGSPFCKQVRDLLNALEVEHTVIYTPRGSPNRQKLYLKTRRVQFPYLEDPNTGVALFESDAITEYIEKVFLGDISAFTIPSPTTVHSDFRRSRSLGATGDPIRAATGIRPSLHPVTINAIAEALRQRAKPSGDPLRGVAPLEIAQAAGKLAIEAIVQRQKTSAQDGMQLTREEEQTIAGRVVGVVMRFDELEGVLREKCQSVGWIAKYQEWSSFGLLAEENTKAVDEQILTDPLFCMNRAECLLALFLSRVEVPSLLQSKQHVPGGSSVDFIDSDRLDVLLDKYQYPALFMTMMPLKQNIFFFLVTLLCVANRVTSFVSKAPQHERTCSSLNMNFLENAQNFLKSFSRRAEASHILIKGGGAETEFKLQDLKQEIDNSPVKFVAAAAQYSECPSAQRGGNLGSFGPGAMVKEFDQVVFNEAVGQVHGPIRTQFGYHLIYIHERSD</sequence>
<keyword evidence="1" id="KW-0413">Isomerase</keyword>
<evidence type="ECO:0000313" key="4">
    <source>
        <dbReference type="EMBL" id="GAX09762.1"/>
    </source>
</evidence>
<dbReference type="AlphaFoldDB" id="A0A1Z5J767"/>
<dbReference type="InterPro" id="IPR049227">
    <property type="entry name" value="DUF6824"/>
</dbReference>
<proteinExistence type="predicted"/>
<dbReference type="InterPro" id="IPR036249">
    <property type="entry name" value="Thioredoxin-like_sf"/>
</dbReference>
<organism evidence="4 5">
    <name type="scientific">Fistulifera solaris</name>
    <name type="common">Oleaginous diatom</name>
    <dbReference type="NCBI Taxonomy" id="1519565"/>
    <lineage>
        <taxon>Eukaryota</taxon>
        <taxon>Sar</taxon>
        <taxon>Stramenopiles</taxon>
        <taxon>Ochrophyta</taxon>
        <taxon>Bacillariophyta</taxon>
        <taxon>Bacillariophyceae</taxon>
        <taxon>Bacillariophycidae</taxon>
        <taxon>Naviculales</taxon>
        <taxon>Naviculaceae</taxon>
        <taxon>Fistulifera</taxon>
    </lineage>
</organism>
<feature type="domain" description="GST N-terminal" evidence="3">
    <location>
        <begin position="543"/>
        <end position="624"/>
    </location>
</feature>
<keyword evidence="1" id="KW-0697">Rotamase</keyword>
<reference evidence="4 5" key="1">
    <citation type="journal article" date="2015" name="Plant Cell">
        <title>Oil accumulation by the oleaginous diatom Fistulifera solaris as revealed by the genome and transcriptome.</title>
        <authorList>
            <person name="Tanaka T."/>
            <person name="Maeda Y."/>
            <person name="Veluchamy A."/>
            <person name="Tanaka M."/>
            <person name="Abida H."/>
            <person name="Marechal E."/>
            <person name="Bowler C."/>
            <person name="Muto M."/>
            <person name="Sunaga Y."/>
            <person name="Tanaka M."/>
            <person name="Yoshino T."/>
            <person name="Taniguchi T."/>
            <person name="Fukuda Y."/>
            <person name="Nemoto M."/>
            <person name="Matsumoto M."/>
            <person name="Wong P.S."/>
            <person name="Aburatani S."/>
            <person name="Fujibuchi W."/>
        </authorList>
    </citation>
    <scope>NUCLEOTIDE SEQUENCE [LARGE SCALE GENOMIC DNA]</scope>
    <source>
        <strain evidence="4 5">JPCC DA0580</strain>
    </source>
</reference>
<dbReference type="Pfam" id="PF20710">
    <property type="entry name" value="DUF6824"/>
    <property type="match status" value="1"/>
</dbReference>
<evidence type="ECO:0000256" key="1">
    <source>
        <dbReference type="PROSITE-ProRule" id="PRU00278"/>
    </source>
</evidence>
<dbReference type="InParanoid" id="A0A1Z5J767"/>
<protein>
    <recommendedName>
        <fullName evidence="6">Peptidylprolyl isomerase</fullName>
    </recommendedName>
</protein>
<dbReference type="PROSITE" id="PS51354">
    <property type="entry name" value="GLUTAREDOXIN_2"/>
    <property type="match status" value="1"/>
</dbReference>
<dbReference type="PANTHER" id="PTHR45288:SF1">
    <property type="entry name" value="THIOREDOXIN FAMILY PROTEIN"/>
    <property type="match status" value="1"/>
</dbReference>
<dbReference type="PANTHER" id="PTHR45288">
    <property type="entry name" value="THIOREDOXIN FAMILY PROTEIN"/>
    <property type="match status" value="1"/>
</dbReference>
<evidence type="ECO:0000259" key="2">
    <source>
        <dbReference type="PROSITE" id="PS50198"/>
    </source>
</evidence>
<dbReference type="InterPro" id="IPR000297">
    <property type="entry name" value="PPIase_PpiC"/>
</dbReference>
<dbReference type="PROSITE" id="PS50404">
    <property type="entry name" value="GST_NTER"/>
    <property type="match status" value="1"/>
</dbReference>
<dbReference type="Pfam" id="PF00639">
    <property type="entry name" value="Rotamase"/>
    <property type="match status" value="1"/>
</dbReference>
<evidence type="ECO:0000259" key="3">
    <source>
        <dbReference type="PROSITE" id="PS50404"/>
    </source>
</evidence>
<dbReference type="SUPFAM" id="SSF54534">
    <property type="entry name" value="FKBP-like"/>
    <property type="match status" value="1"/>
</dbReference>
<dbReference type="OrthoDB" id="1911748at2759"/>
<dbReference type="InterPro" id="IPR004045">
    <property type="entry name" value="Glutathione_S-Trfase_N"/>
</dbReference>
<dbReference type="GO" id="GO:0003755">
    <property type="term" value="F:peptidyl-prolyl cis-trans isomerase activity"/>
    <property type="evidence" value="ECO:0007669"/>
    <property type="project" value="UniProtKB-KW"/>
</dbReference>